<gene>
    <name evidence="1" type="ORF">BpHYR1_052508</name>
</gene>
<comment type="caution">
    <text evidence="1">The sequence shown here is derived from an EMBL/GenBank/DDBJ whole genome shotgun (WGS) entry which is preliminary data.</text>
</comment>
<proteinExistence type="predicted"/>
<organism evidence="1 2">
    <name type="scientific">Brachionus plicatilis</name>
    <name type="common">Marine rotifer</name>
    <name type="synonym">Brachionus muelleri</name>
    <dbReference type="NCBI Taxonomy" id="10195"/>
    <lineage>
        <taxon>Eukaryota</taxon>
        <taxon>Metazoa</taxon>
        <taxon>Spiralia</taxon>
        <taxon>Gnathifera</taxon>
        <taxon>Rotifera</taxon>
        <taxon>Eurotatoria</taxon>
        <taxon>Monogononta</taxon>
        <taxon>Pseudotrocha</taxon>
        <taxon>Ploima</taxon>
        <taxon>Brachionidae</taxon>
        <taxon>Brachionus</taxon>
    </lineage>
</organism>
<keyword evidence="2" id="KW-1185">Reference proteome</keyword>
<dbReference type="Proteomes" id="UP000276133">
    <property type="component" value="Unassembled WGS sequence"/>
</dbReference>
<sequence length="60" mass="7038">MARVFNQSNHGQASSKMSDYLKDIQSFLENLANIFTEYYWGIRFGRLSCINRVTKKSIMQ</sequence>
<dbReference type="AlphaFoldDB" id="A0A3M7QM20"/>
<accession>A0A3M7QM20</accession>
<evidence type="ECO:0000313" key="2">
    <source>
        <dbReference type="Proteomes" id="UP000276133"/>
    </source>
</evidence>
<reference evidence="1 2" key="1">
    <citation type="journal article" date="2018" name="Sci. Rep.">
        <title>Genomic signatures of local adaptation to the degree of environmental predictability in rotifers.</title>
        <authorList>
            <person name="Franch-Gras L."/>
            <person name="Hahn C."/>
            <person name="Garcia-Roger E.M."/>
            <person name="Carmona M.J."/>
            <person name="Serra M."/>
            <person name="Gomez A."/>
        </authorList>
    </citation>
    <scope>NUCLEOTIDE SEQUENCE [LARGE SCALE GENOMIC DNA]</scope>
    <source>
        <strain evidence="1">HYR1</strain>
    </source>
</reference>
<evidence type="ECO:0000313" key="1">
    <source>
        <dbReference type="EMBL" id="RNA12487.1"/>
    </source>
</evidence>
<name>A0A3M7QM20_BRAPC</name>
<protein>
    <submittedName>
        <fullName evidence="1">Uncharacterized protein</fullName>
    </submittedName>
</protein>
<dbReference type="EMBL" id="REGN01005675">
    <property type="protein sequence ID" value="RNA12487.1"/>
    <property type="molecule type" value="Genomic_DNA"/>
</dbReference>